<name>A0AB39S5W2_9ACTN</name>
<accession>A0AB39S5W2</accession>
<dbReference type="InterPro" id="IPR002347">
    <property type="entry name" value="SDR_fam"/>
</dbReference>
<keyword evidence="1" id="KW-0560">Oxidoreductase</keyword>
<dbReference type="AlphaFoldDB" id="A0AB39S5W2"/>
<dbReference type="Gene3D" id="3.40.50.720">
    <property type="entry name" value="NAD(P)-binding Rossmann-like Domain"/>
    <property type="match status" value="1"/>
</dbReference>
<dbReference type="PANTHER" id="PTHR43157:SF31">
    <property type="entry name" value="PHOSPHATIDYLINOSITOL-GLYCAN BIOSYNTHESIS CLASS F PROTEIN"/>
    <property type="match status" value="1"/>
</dbReference>
<organism evidence="2">
    <name type="scientific">Streptomyces sp. R35</name>
    <dbReference type="NCBI Taxonomy" id="3238630"/>
    <lineage>
        <taxon>Bacteria</taxon>
        <taxon>Bacillati</taxon>
        <taxon>Actinomycetota</taxon>
        <taxon>Actinomycetes</taxon>
        <taxon>Kitasatosporales</taxon>
        <taxon>Streptomycetaceae</taxon>
        <taxon>Streptomyces</taxon>
    </lineage>
</organism>
<protein>
    <submittedName>
        <fullName evidence="2">Oxidoreductase</fullName>
    </submittedName>
</protein>
<dbReference type="Pfam" id="PF00106">
    <property type="entry name" value="adh_short"/>
    <property type="match status" value="1"/>
</dbReference>
<proteinExistence type="predicted"/>
<dbReference type="PANTHER" id="PTHR43157">
    <property type="entry name" value="PHOSPHATIDYLINOSITOL-GLYCAN BIOSYNTHESIS CLASS F PROTEIN-RELATED"/>
    <property type="match status" value="1"/>
</dbReference>
<dbReference type="SUPFAM" id="SSF51735">
    <property type="entry name" value="NAD(P)-binding Rossmann-fold domains"/>
    <property type="match status" value="1"/>
</dbReference>
<dbReference type="InterPro" id="IPR036291">
    <property type="entry name" value="NAD(P)-bd_dom_sf"/>
</dbReference>
<evidence type="ECO:0000256" key="1">
    <source>
        <dbReference type="ARBA" id="ARBA00023002"/>
    </source>
</evidence>
<evidence type="ECO:0000313" key="2">
    <source>
        <dbReference type="EMBL" id="XDQ62987.1"/>
    </source>
</evidence>
<gene>
    <name evidence="2" type="ORF">AB5J50_20360</name>
</gene>
<dbReference type="EMBL" id="CP163440">
    <property type="protein sequence ID" value="XDQ62987.1"/>
    <property type="molecule type" value="Genomic_DNA"/>
</dbReference>
<dbReference type="GO" id="GO:0016491">
    <property type="term" value="F:oxidoreductase activity"/>
    <property type="evidence" value="ECO:0007669"/>
    <property type="project" value="UniProtKB-KW"/>
</dbReference>
<dbReference type="NCBIfam" id="NF004846">
    <property type="entry name" value="PRK06197.1"/>
    <property type="match status" value="1"/>
</dbReference>
<dbReference type="RefSeq" id="WP_369259877.1">
    <property type="nucleotide sequence ID" value="NZ_CP163440.1"/>
</dbReference>
<dbReference type="PRINTS" id="PR00081">
    <property type="entry name" value="GDHRDH"/>
</dbReference>
<reference evidence="2" key="1">
    <citation type="submission" date="2024-07" db="EMBL/GenBank/DDBJ databases">
        <authorList>
            <person name="Yu S.T."/>
        </authorList>
    </citation>
    <scope>NUCLEOTIDE SEQUENCE</scope>
    <source>
        <strain evidence="2">R35</strain>
    </source>
</reference>
<sequence length="309" mass="32700">MAKQQQWNASDIDDQTGRTAVVTGANSGLGIATVEALARAGAHVVLAVRDVRRGEAAAGTVKDVKGSVEVRRLDLADLSSVREFAASWTGDLDLLINNAGIMNIPEARTKDGFEMQFGTNHLGHFALTNLLLPYVTDRVVTVASGAHKIPSSNHMHFDNLHLTGGAYSPMTAYSQSKLANLLFTLELQSRLASEGWPVRALAAHPGWAATNLQGHDASVFRRALMAVGNRFFAQDSKAGALPTLYAATQDLPGASYVGPDGFAEMRGGPTLVGRSAAASDPVSAVHLWRASEELTGVTFPQLSEAKAAL</sequence>